<sequence length="338" mass="39333">MEVFIKDKYIFSTKPKLRAVKEEDKESEKEIFLFLKGIRLYGVNLKSLVRRTPRYDIKNILLNIAFYIVKDSELYSEFTRKREIPVAKLAKLTRTSKVLIESWRDFLIVYVIILANPNYRILNNYMNIEERDADSNAIISVIEKNEKSVIYRGLALSNRKRSSIIITNLGDFIKIKNSNEDKVLGEELSGKEKKGLKHYKKQLVGATALIFMTLPALYYIYNMNYSTIIINSTSQIKVEVNVLNRINYIYSATTKGQLLVHSINVVHKDIDEGIYEIIKYANENKMIPSKEMVIIISGHNLRNDWLPMSEQYIKANKIKVLINNRGVEKEINYSQDDK</sequence>
<organism evidence="3 4">
    <name type="scientific">Clostridium polyendosporum</name>
    <dbReference type="NCBI Taxonomy" id="69208"/>
    <lineage>
        <taxon>Bacteria</taxon>
        <taxon>Bacillati</taxon>
        <taxon>Bacillota</taxon>
        <taxon>Clostridia</taxon>
        <taxon>Eubacteriales</taxon>
        <taxon>Clostridiaceae</taxon>
        <taxon>Clostridium</taxon>
    </lineage>
</organism>
<feature type="transmembrane region" description="Helical" evidence="1">
    <location>
        <begin position="203"/>
        <end position="221"/>
    </location>
</feature>
<keyword evidence="1" id="KW-0472">Membrane</keyword>
<evidence type="ECO:0000256" key="1">
    <source>
        <dbReference type="SAM" id="Phobius"/>
    </source>
</evidence>
<name>A0A919RZF5_9CLOT</name>
<dbReference type="RefSeq" id="WP_212903266.1">
    <property type="nucleotide sequence ID" value="NZ_BOPZ01000007.1"/>
</dbReference>
<dbReference type="InterPro" id="IPR024449">
    <property type="entry name" value="Anti-sigma_RsgI_N"/>
</dbReference>
<proteinExistence type="predicted"/>
<evidence type="ECO:0000313" key="4">
    <source>
        <dbReference type="Proteomes" id="UP000679179"/>
    </source>
</evidence>
<gene>
    <name evidence="3" type="ORF">CPJCM30710_12070</name>
</gene>
<dbReference type="PROSITE" id="PS51849">
    <property type="entry name" value="RSGI_N"/>
    <property type="match status" value="1"/>
</dbReference>
<keyword evidence="1" id="KW-0812">Transmembrane</keyword>
<keyword evidence="1" id="KW-1133">Transmembrane helix</keyword>
<evidence type="ECO:0000259" key="2">
    <source>
        <dbReference type="PROSITE" id="PS51849"/>
    </source>
</evidence>
<dbReference type="EMBL" id="BOPZ01000007">
    <property type="protein sequence ID" value="GIM28541.1"/>
    <property type="molecule type" value="Genomic_DNA"/>
</dbReference>
<reference evidence="3" key="1">
    <citation type="submission" date="2021-03" db="EMBL/GenBank/DDBJ databases">
        <title>Taxonomic study of Clostridium polyendosporum from meadow-gley soil under rice.</title>
        <authorList>
            <person name="Kobayashi H."/>
            <person name="Tanizawa Y."/>
            <person name="Yagura M."/>
        </authorList>
    </citation>
    <scope>NUCLEOTIDE SEQUENCE</scope>
    <source>
        <strain evidence="3">JCM 30710</strain>
    </source>
</reference>
<feature type="domain" description="RsgI N-terminal anti-sigma" evidence="2">
    <location>
        <begin position="151"/>
        <end position="199"/>
    </location>
</feature>
<keyword evidence="4" id="KW-1185">Reference proteome</keyword>
<evidence type="ECO:0000313" key="3">
    <source>
        <dbReference type="EMBL" id="GIM28541.1"/>
    </source>
</evidence>
<comment type="caution">
    <text evidence="3">The sequence shown here is derived from an EMBL/GenBank/DDBJ whole genome shotgun (WGS) entry which is preliminary data.</text>
</comment>
<dbReference type="Proteomes" id="UP000679179">
    <property type="component" value="Unassembled WGS sequence"/>
</dbReference>
<protein>
    <recommendedName>
        <fullName evidence="2">RsgI N-terminal anti-sigma domain-containing protein</fullName>
    </recommendedName>
</protein>
<dbReference type="Pfam" id="PF12791">
    <property type="entry name" value="RsgI_N"/>
    <property type="match status" value="1"/>
</dbReference>
<accession>A0A919RZF5</accession>
<dbReference type="AlphaFoldDB" id="A0A919RZF5"/>